<dbReference type="EMBL" id="ASJR01000024">
    <property type="protein sequence ID" value="ERP30960.1"/>
    <property type="molecule type" value="Genomic_DNA"/>
</dbReference>
<comment type="function">
    <text evidence="12">Major role in the synthesis of nucleoside triphosphates other than ATP. The ATP gamma phosphate is transferred to the NDP beta phosphate via a ping-pong mechanism, using a phosphorylated active-site intermediate.</text>
</comment>
<dbReference type="GO" id="GO:0005737">
    <property type="term" value="C:cytoplasm"/>
    <property type="evidence" value="ECO:0007669"/>
    <property type="project" value="UniProtKB-SubCell"/>
</dbReference>
<evidence type="ECO:0000256" key="13">
    <source>
        <dbReference type="PROSITE-ProRule" id="PRU00706"/>
    </source>
</evidence>
<comment type="subunit">
    <text evidence="12">Homotetramer.</text>
</comment>
<feature type="domain" description="Nucleoside diphosphate kinase-like" evidence="16">
    <location>
        <begin position="3"/>
        <end position="140"/>
    </location>
</feature>
<evidence type="ECO:0000256" key="12">
    <source>
        <dbReference type="HAMAP-Rule" id="MF_00451"/>
    </source>
</evidence>
<keyword evidence="3 12" id="KW-0963">Cytoplasm</keyword>
<reference evidence="17 18" key="1">
    <citation type="journal article" date="2013" name="Environ. Microbiol.">
        <title>Genome analysis of Chitinivibrio alkaliphilus gen. nov., sp. nov., a novel extremely haloalkaliphilic anaerobic chitinolytic bacterium from the candidate phylum Termite Group 3.</title>
        <authorList>
            <person name="Sorokin D.Y."/>
            <person name="Gumerov V.M."/>
            <person name="Rakitin A.L."/>
            <person name="Beletsky A.V."/>
            <person name="Damste J.S."/>
            <person name="Muyzer G."/>
            <person name="Mardanov A.V."/>
            <person name="Ravin N.V."/>
        </authorList>
    </citation>
    <scope>NUCLEOTIDE SEQUENCE [LARGE SCALE GENOMIC DNA]</scope>
    <source>
        <strain evidence="17 18">ACht1</strain>
    </source>
</reference>
<dbReference type="CDD" id="cd04413">
    <property type="entry name" value="NDPk_I"/>
    <property type="match status" value="1"/>
</dbReference>
<evidence type="ECO:0000256" key="4">
    <source>
        <dbReference type="ARBA" id="ARBA00022553"/>
    </source>
</evidence>
<keyword evidence="10 12" id="KW-0460">Magnesium</keyword>
<dbReference type="GO" id="GO:0005524">
    <property type="term" value="F:ATP binding"/>
    <property type="evidence" value="ECO:0007669"/>
    <property type="project" value="UniProtKB-UniRule"/>
</dbReference>
<dbReference type="PRINTS" id="PR01243">
    <property type="entry name" value="NUCDPKINASE"/>
</dbReference>
<keyword evidence="6 12" id="KW-0479">Metal-binding</keyword>
<dbReference type="GO" id="GO:0004550">
    <property type="term" value="F:nucleoside diphosphate kinase activity"/>
    <property type="evidence" value="ECO:0007669"/>
    <property type="project" value="UniProtKB-UniRule"/>
</dbReference>
<keyword evidence="9 12" id="KW-0067">ATP-binding</keyword>
<dbReference type="InterPro" id="IPR023005">
    <property type="entry name" value="Nucleoside_diP_kinase_AS"/>
</dbReference>
<dbReference type="InterPro" id="IPR036850">
    <property type="entry name" value="NDK-like_dom_sf"/>
</dbReference>
<dbReference type="GO" id="GO:0046872">
    <property type="term" value="F:metal ion binding"/>
    <property type="evidence" value="ECO:0007669"/>
    <property type="project" value="UniProtKB-KW"/>
</dbReference>
<evidence type="ECO:0000256" key="14">
    <source>
        <dbReference type="RuleBase" id="RU004011"/>
    </source>
</evidence>
<feature type="binding site" evidence="12 13">
    <location>
        <position position="93"/>
    </location>
    <ligand>
        <name>ATP</name>
        <dbReference type="ChEBI" id="CHEBI:30616"/>
    </ligand>
</feature>
<dbReference type="HAMAP" id="MF_00451">
    <property type="entry name" value="NDP_kinase"/>
    <property type="match status" value="1"/>
</dbReference>
<dbReference type="PATRIC" id="fig|1313304.3.peg.2051"/>
<accession>U7D982</accession>
<dbReference type="eggNOG" id="COG0105">
    <property type="taxonomic scope" value="Bacteria"/>
</dbReference>
<organism evidence="17 18">
    <name type="scientific">Chitinivibrio alkaliphilus ACht1</name>
    <dbReference type="NCBI Taxonomy" id="1313304"/>
    <lineage>
        <taxon>Bacteria</taxon>
        <taxon>Pseudomonadati</taxon>
        <taxon>Fibrobacterota</taxon>
        <taxon>Chitinivibrionia</taxon>
        <taxon>Chitinivibrionales</taxon>
        <taxon>Chitinivibrionaceae</taxon>
        <taxon>Chitinivibrio</taxon>
    </lineage>
</organism>
<dbReference type="SUPFAM" id="SSF54919">
    <property type="entry name" value="Nucleoside diphosphate kinase, NDK"/>
    <property type="match status" value="1"/>
</dbReference>
<dbReference type="PROSITE" id="PS51374">
    <property type="entry name" value="NDPK_LIKE"/>
    <property type="match status" value="1"/>
</dbReference>
<name>U7D982_9BACT</name>
<dbReference type="RefSeq" id="WP_022637533.1">
    <property type="nucleotide sequence ID" value="NZ_ASJR01000024.1"/>
</dbReference>
<keyword evidence="7 12" id="KW-0547">Nucleotide-binding</keyword>
<evidence type="ECO:0000256" key="3">
    <source>
        <dbReference type="ARBA" id="ARBA00022490"/>
    </source>
</evidence>
<dbReference type="EC" id="2.7.4.6" evidence="12 15"/>
<dbReference type="GO" id="GO:0006228">
    <property type="term" value="P:UTP biosynthetic process"/>
    <property type="evidence" value="ECO:0007669"/>
    <property type="project" value="UniProtKB-UniRule"/>
</dbReference>
<feature type="binding site" evidence="12 13">
    <location>
        <position position="114"/>
    </location>
    <ligand>
        <name>ATP</name>
        <dbReference type="ChEBI" id="CHEBI:30616"/>
    </ligand>
</feature>
<dbReference type="SMART" id="SM00562">
    <property type="entry name" value="NDK"/>
    <property type="match status" value="1"/>
</dbReference>
<keyword evidence="18" id="KW-1185">Reference proteome</keyword>
<comment type="cofactor">
    <cofactor evidence="1 12">
        <name>Mg(2+)</name>
        <dbReference type="ChEBI" id="CHEBI:18420"/>
    </cofactor>
</comment>
<evidence type="ECO:0000256" key="10">
    <source>
        <dbReference type="ARBA" id="ARBA00022842"/>
    </source>
</evidence>
<proteinExistence type="inferred from homology"/>
<evidence type="ECO:0000256" key="9">
    <source>
        <dbReference type="ARBA" id="ARBA00022840"/>
    </source>
</evidence>
<dbReference type="AlphaFoldDB" id="U7D982"/>
<feature type="binding site" evidence="12 13">
    <location>
        <position position="104"/>
    </location>
    <ligand>
        <name>ATP</name>
        <dbReference type="ChEBI" id="CHEBI:30616"/>
    </ligand>
</feature>
<dbReference type="Pfam" id="PF00334">
    <property type="entry name" value="NDK"/>
    <property type="match status" value="1"/>
</dbReference>
<evidence type="ECO:0000313" key="18">
    <source>
        <dbReference type="Proteomes" id="UP000017148"/>
    </source>
</evidence>
<dbReference type="OrthoDB" id="9801161at2"/>
<feature type="binding site" evidence="12 13">
    <location>
        <position position="59"/>
    </location>
    <ligand>
        <name>ATP</name>
        <dbReference type="ChEBI" id="CHEBI:30616"/>
    </ligand>
</feature>
<comment type="similarity">
    <text evidence="2 12 13 14">Belongs to the NDK family.</text>
</comment>
<dbReference type="Proteomes" id="UP000017148">
    <property type="component" value="Unassembled WGS sequence"/>
</dbReference>
<feature type="binding site" evidence="12 13">
    <location>
        <position position="87"/>
    </location>
    <ligand>
        <name>ATP</name>
        <dbReference type="ChEBI" id="CHEBI:30616"/>
    </ligand>
</feature>
<keyword evidence="11 12" id="KW-0546">Nucleotide metabolism</keyword>
<keyword evidence="4 12" id="KW-0597">Phosphoprotein</keyword>
<evidence type="ECO:0000256" key="6">
    <source>
        <dbReference type="ARBA" id="ARBA00022723"/>
    </source>
</evidence>
<dbReference type="NCBIfam" id="NF001908">
    <property type="entry name" value="PRK00668.1"/>
    <property type="match status" value="1"/>
</dbReference>
<dbReference type="STRING" id="1313304.CALK_2155"/>
<evidence type="ECO:0000256" key="2">
    <source>
        <dbReference type="ARBA" id="ARBA00008142"/>
    </source>
</evidence>
<keyword evidence="8 12" id="KW-0418">Kinase</keyword>
<keyword evidence="5 12" id="KW-0808">Transferase</keyword>
<sequence>MAYEETLALIKPDAVKAGHTGKIIEAVIAAPFTICAIKKTMLNRAMAERFYAVHREKPFFDDLVQFMSSGPIYAMVLGGESALLRWRELMGATNFEEAAEGTLRKRFATSLGRNAVHGSDSLENACTEIAIFFSRQEVLPCDIPS</sequence>
<evidence type="ECO:0000256" key="11">
    <source>
        <dbReference type="ARBA" id="ARBA00023080"/>
    </source>
</evidence>
<evidence type="ECO:0000256" key="1">
    <source>
        <dbReference type="ARBA" id="ARBA00001946"/>
    </source>
</evidence>
<comment type="subcellular location">
    <subcellularLocation>
        <location evidence="12">Cytoplasm</location>
    </subcellularLocation>
</comment>
<comment type="catalytic activity">
    <reaction evidence="12">
        <text>a ribonucleoside 5'-diphosphate + ATP = a ribonucleoside 5'-triphosphate + ADP</text>
        <dbReference type="Rhea" id="RHEA:18113"/>
        <dbReference type="ChEBI" id="CHEBI:30616"/>
        <dbReference type="ChEBI" id="CHEBI:57930"/>
        <dbReference type="ChEBI" id="CHEBI:61557"/>
        <dbReference type="ChEBI" id="CHEBI:456216"/>
        <dbReference type="EC" id="2.7.4.6"/>
    </reaction>
</comment>
<feature type="binding site" evidence="12 13">
    <location>
        <position position="11"/>
    </location>
    <ligand>
        <name>ATP</name>
        <dbReference type="ChEBI" id="CHEBI:30616"/>
    </ligand>
</feature>
<feature type="active site" description="Pros-phosphohistidine intermediate" evidence="12 13">
    <location>
        <position position="117"/>
    </location>
</feature>
<evidence type="ECO:0000259" key="16">
    <source>
        <dbReference type="SMART" id="SM00562"/>
    </source>
</evidence>
<dbReference type="PANTHER" id="PTHR46161:SF3">
    <property type="entry name" value="NUCLEOSIDE DIPHOSPHATE KINASE DDB_G0292928-RELATED"/>
    <property type="match status" value="1"/>
</dbReference>
<dbReference type="InterPro" id="IPR001564">
    <property type="entry name" value="Nucleoside_diP_kinase"/>
</dbReference>
<evidence type="ECO:0000256" key="5">
    <source>
        <dbReference type="ARBA" id="ARBA00022679"/>
    </source>
</evidence>
<dbReference type="GO" id="GO:0006241">
    <property type="term" value="P:CTP biosynthetic process"/>
    <property type="evidence" value="ECO:0007669"/>
    <property type="project" value="UniProtKB-UniRule"/>
</dbReference>
<evidence type="ECO:0000256" key="7">
    <source>
        <dbReference type="ARBA" id="ARBA00022741"/>
    </source>
</evidence>
<evidence type="ECO:0000256" key="15">
    <source>
        <dbReference type="RuleBase" id="RU004013"/>
    </source>
</evidence>
<comment type="caution">
    <text evidence="17">The sequence shown here is derived from an EMBL/GenBank/DDBJ whole genome shotgun (WGS) entry which is preliminary data.</text>
</comment>
<dbReference type="FunFam" id="3.30.70.141:FF:000017">
    <property type="entry name" value="Nucleoside diphosphate kinase"/>
    <property type="match status" value="1"/>
</dbReference>
<comment type="catalytic activity">
    <reaction evidence="12 15">
        <text>a 2'-deoxyribonucleoside 5'-diphosphate + ATP = a 2'-deoxyribonucleoside 5'-triphosphate + ADP</text>
        <dbReference type="Rhea" id="RHEA:44640"/>
        <dbReference type="ChEBI" id="CHEBI:30616"/>
        <dbReference type="ChEBI" id="CHEBI:61560"/>
        <dbReference type="ChEBI" id="CHEBI:73316"/>
        <dbReference type="ChEBI" id="CHEBI:456216"/>
        <dbReference type="EC" id="2.7.4.6"/>
    </reaction>
</comment>
<dbReference type="GO" id="GO:0006183">
    <property type="term" value="P:GTP biosynthetic process"/>
    <property type="evidence" value="ECO:0007669"/>
    <property type="project" value="UniProtKB-UniRule"/>
</dbReference>
<dbReference type="InterPro" id="IPR034907">
    <property type="entry name" value="NDK-like_dom"/>
</dbReference>
<dbReference type="Gene3D" id="3.30.70.141">
    <property type="entry name" value="Nucleoside diphosphate kinase-like domain"/>
    <property type="match status" value="1"/>
</dbReference>
<gene>
    <name evidence="12" type="primary">ndk</name>
    <name evidence="17" type="ORF">CALK_2155</name>
</gene>
<evidence type="ECO:0000256" key="8">
    <source>
        <dbReference type="ARBA" id="ARBA00022777"/>
    </source>
</evidence>
<dbReference type="PANTHER" id="PTHR46161">
    <property type="entry name" value="NUCLEOSIDE DIPHOSPHATE KINASE"/>
    <property type="match status" value="1"/>
</dbReference>
<protein>
    <recommendedName>
        <fullName evidence="12 15">Nucleoside diphosphate kinase</fullName>
        <shortName evidence="12">NDK</shortName>
        <shortName evidence="12">NDP kinase</shortName>
        <ecNumber evidence="12 15">2.7.4.6</ecNumber>
    </recommendedName>
    <alternativeName>
        <fullName evidence="12">Nucleoside-2-P kinase</fullName>
    </alternativeName>
</protein>
<evidence type="ECO:0000313" key="17">
    <source>
        <dbReference type="EMBL" id="ERP30960.1"/>
    </source>
</evidence>
<dbReference type="PROSITE" id="PS00469">
    <property type="entry name" value="NDPK"/>
    <property type="match status" value="1"/>
</dbReference>